<dbReference type="EMBL" id="JMIW01000001">
    <property type="protein sequence ID" value="KEO91277.1"/>
    <property type="molecule type" value="Genomic_DNA"/>
</dbReference>
<dbReference type="GO" id="GO:0051539">
    <property type="term" value="F:4 iron, 4 sulfur cluster binding"/>
    <property type="evidence" value="ECO:0007669"/>
    <property type="project" value="UniProtKB-KW"/>
</dbReference>
<keyword evidence="3" id="KW-0004">4Fe-4S</keyword>
<keyword evidence="6" id="KW-0378">Hydrolase</keyword>
<evidence type="ECO:0000256" key="1">
    <source>
        <dbReference type="ARBA" id="ARBA00006521"/>
    </source>
</evidence>
<dbReference type="InterPro" id="IPR025404">
    <property type="entry name" value="DUF4130"/>
</dbReference>
<dbReference type="SMART" id="SM00986">
    <property type="entry name" value="UDG"/>
    <property type="match status" value="1"/>
</dbReference>
<dbReference type="RefSeq" id="WP_034957570.1">
    <property type="nucleotide sequence ID" value="NZ_JMIW01000001.1"/>
</dbReference>
<dbReference type="NCBIfam" id="TIGR03914">
    <property type="entry name" value="UDG_fam_dom"/>
    <property type="match status" value="1"/>
</dbReference>
<evidence type="ECO:0000256" key="4">
    <source>
        <dbReference type="ARBA" id="ARBA00022723"/>
    </source>
</evidence>
<organism evidence="11 12">
    <name type="scientific">Erythrobacter longus</name>
    <dbReference type="NCBI Taxonomy" id="1044"/>
    <lineage>
        <taxon>Bacteria</taxon>
        <taxon>Pseudomonadati</taxon>
        <taxon>Pseudomonadota</taxon>
        <taxon>Alphaproteobacteria</taxon>
        <taxon>Sphingomonadales</taxon>
        <taxon>Erythrobacteraceae</taxon>
        <taxon>Erythrobacter/Porphyrobacter group</taxon>
        <taxon>Erythrobacter</taxon>
    </lineage>
</organism>
<name>A0A074N054_ERYLO</name>
<evidence type="ECO:0000256" key="2">
    <source>
        <dbReference type="ARBA" id="ARBA00019403"/>
    </source>
</evidence>
<evidence type="ECO:0000256" key="5">
    <source>
        <dbReference type="ARBA" id="ARBA00022763"/>
    </source>
</evidence>
<dbReference type="GO" id="GO:0006281">
    <property type="term" value="P:DNA repair"/>
    <property type="evidence" value="ECO:0007669"/>
    <property type="project" value="UniProtKB-KW"/>
</dbReference>
<protein>
    <recommendedName>
        <fullName evidence="2">Type-4 uracil-DNA glycosylase</fullName>
    </recommendedName>
</protein>
<keyword evidence="12" id="KW-1185">Reference proteome</keyword>
<evidence type="ECO:0000256" key="9">
    <source>
        <dbReference type="ARBA" id="ARBA00023204"/>
    </source>
</evidence>
<dbReference type="InterPro" id="IPR051536">
    <property type="entry name" value="UDG_Type-4/5"/>
</dbReference>
<keyword evidence="7" id="KW-0408">Iron</keyword>
<evidence type="ECO:0000256" key="3">
    <source>
        <dbReference type="ARBA" id="ARBA00022485"/>
    </source>
</evidence>
<comment type="caution">
    <text evidence="11">The sequence shown here is derived from an EMBL/GenBank/DDBJ whole genome shotgun (WGS) entry which is preliminary data.</text>
</comment>
<sequence length="481" mass="53662">MTALQHVSLGAHYVVHLPRPDDFAFWRERARQLIQCDVPPDRVSWVEPGGTGDLFAFEGPSRGEKRLPVPEVDAPQVRASKRFMRLARNVCVHSEPERFSLLYRTLWRLQSQPGFMQDSADTDVRRIEELDKEVRRDAHKMHAFVRFREVTSEEGDHYVAWFEPDHHIVRAQAGFFMRRFANMRWSILTPRGCIHWDGKTMREGPPARREDAPTGDPVEALWKSYYASIFNPARLKVGAMLSEMPKKYWKNMPEAELIPQLIAGAQAREAGMVAAGAREVREVPSSLEAIAEGISACSDCPIAECGTRAVMGEGAPGAPLMIVGEQPGDSEDLAGKPFVGPAGQLLDVYLGKAGIDRSEAYVTNAVKHFKFVARGKRRIHQTPQAKEIDTCRFWLEAERKVVAPRVVLALGASAARAMLGRTVSLAKERGAPVPLEDGSELWITAHPSYLLRLDGEARAAQEELFARDLAAVRGRLLEVTS</sequence>
<evidence type="ECO:0000259" key="10">
    <source>
        <dbReference type="SMART" id="SM00986"/>
    </source>
</evidence>
<accession>A0A074N054</accession>
<comment type="similarity">
    <text evidence="1">Belongs to the uracil-DNA glycosylase (UDG) superfamily. Type 4 (UDGa) family.</text>
</comment>
<dbReference type="InterPro" id="IPR023875">
    <property type="entry name" value="DNA_repair_put"/>
</dbReference>
<dbReference type="Proteomes" id="UP000027647">
    <property type="component" value="Unassembled WGS sequence"/>
</dbReference>
<dbReference type="PANTHER" id="PTHR33693:SF9">
    <property type="entry name" value="TYPE-4 URACIL-DNA GLYCOSYLASE"/>
    <property type="match status" value="1"/>
</dbReference>
<dbReference type="GO" id="GO:0097506">
    <property type="term" value="F:deaminated base DNA N-glycosylase activity"/>
    <property type="evidence" value="ECO:0007669"/>
    <property type="project" value="UniProtKB-ARBA"/>
</dbReference>
<keyword evidence="9" id="KW-0234">DNA repair</keyword>
<dbReference type="eggNOG" id="COG1573">
    <property type="taxonomic scope" value="Bacteria"/>
</dbReference>
<dbReference type="CDD" id="cd10030">
    <property type="entry name" value="UDG-F4_TTUDGA_SPO1dp_like"/>
    <property type="match status" value="1"/>
</dbReference>
<dbReference type="InterPro" id="IPR005273">
    <property type="entry name" value="Ura-DNA_glyco_family4"/>
</dbReference>
<evidence type="ECO:0000256" key="8">
    <source>
        <dbReference type="ARBA" id="ARBA00023014"/>
    </source>
</evidence>
<proteinExistence type="inferred from homology"/>
<feature type="domain" description="Uracil-DNA glycosylase-like" evidence="10">
    <location>
        <begin position="311"/>
        <end position="470"/>
    </location>
</feature>
<dbReference type="AlphaFoldDB" id="A0A074N054"/>
<dbReference type="SMART" id="SM00987">
    <property type="entry name" value="UreE_C"/>
    <property type="match status" value="1"/>
</dbReference>
<keyword evidence="4" id="KW-0479">Metal-binding</keyword>
<dbReference type="Pfam" id="PF03167">
    <property type="entry name" value="UDG"/>
    <property type="match status" value="1"/>
</dbReference>
<keyword evidence="5" id="KW-0227">DNA damage</keyword>
<evidence type="ECO:0000313" key="12">
    <source>
        <dbReference type="Proteomes" id="UP000027647"/>
    </source>
</evidence>
<dbReference type="NCBIfam" id="TIGR03915">
    <property type="entry name" value="SAM_7_link_chp"/>
    <property type="match status" value="1"/>
</dbReference>
<evidence type="ECO:0000256" key="7">
    <source>
        <dbReference type="ARBA" id="ARBA00023004"/>
    </source>
</evidence>
<dbReference type="Pfam" id="PF13566">
    <property type="entry name" value="DUF4130"/>
    <property type="match status" value="1"/>
</dbReference>
<dbReference type="InterPro" id="IPR005122">
    <property type="entry name" value="Uracil-DNA_glycosylase-like"/>
</dbReference>
<dbReference type="OrthoDB" id="5290748at2"/>
<evidence type="ECO:0000256" key="6">
    <source>
        <dbReference type="ARBA" id="ARBA00022801"/>
    </source>
</evidence>
<dbReference type="InterPro" id="IPR036895">
    <property type="entry name" value="Uracil-DNA_glycosylase-like_sf"/>
</dbReference>
<dbReference type="PANTHER" id="PTHR33693">
    <property type="entry name" value="TYPE-5 URACIL-DNA GLYCOSYLASE"/>
    <property type="match status" value="1"/>
</dbReference>
<dbReference type="GO" id="GO:0046872">
    <property type="term" value="F:metal ion binding"/>
    <property type="evidence" value="ECO:0007669"/>
    <property type="project" value="UniProtKB-KW"/>
</dbReference>
<reference evidence="11 12" key="1">
    <citation type="submission" date="2014-04" db="EMBL/GenBank/DDBJ databases">
        <title>A comprehensive comparison of genomes of Erythrobacter spp. strains.</title>
        <authorList>
            <person name="Zheng Q."/>
        </authorList>
    </citation>
    <scope>NUCLEOTIDE SEQUENCE [LARGE SCALE GENOMIC DNA]</scope>
    <source>
        <strain evidence="11 12">DSM 6997</strain>
    </source>
</reference>
<dbReference type="SUPFAM" id="SSF52141">
    <property type="entry name" value="Uracil-DNA glycosylase-like"/>
    <property type="match status" value="1"/>
</dbReference>
<dbReference type="STRING" id="1044.EH31_01030"/>
<evidence type="ECO:0000313" key="11">
    <source>
        <dbReference type="EMBL" id="KEO91277.1"/>
    </source>
</evidence>
<dbReference type="Gene3D" id="3.40.470.10">
    <property type="entry name" value="Uracil-DNA glycosylase-like domain"/>
    <property type="match status" value="1"/>
</dbReference>
<keyword evidence="8" id="KW-0411">Iron-sulfur</keyword>
<gene>
    <name evidence="11" type="ORF">EH31_01030</name>
</gene>